<proteinExistence type="predicted"/>
<protein>
    <submittedName>
        <fullName evidence="4">ABC transporter ATP-binding protein</fullName>
    </submittedName>
</protein>
<dbReference type="InterPro" id="IPR051309">
    <property type="entry name" value="ABCF_ATPase"/>
</dbReference>
<evidence type="ECO:0000256" key="2">
    <source>
        <dbReference type="ARBA" id="ARBA00022840"/>
    </source>
</evidence>
<dbReference type="GO" id="GO:0016887">
    <property type="term" value="F:ATP hydrolysis activity"/>
    <property type="evidence" value="ECO:0007669"/>
    <property type="project" value="InterPro"/>
</dbReference>
<dbReference type="Pfam" id="PF00005">
    <property type="entry name" value="ABC_tran"/>
    <property type="match status" value="2"/>
</dbReference>
<dbReference type="FunFam" id="3.40.50.300:FF:000011">
    <property type="entry name" value="Putative ABC transporter ATP-binding component"/>
    <property type="match status" value="1"/>
</dbReference>
<dbReference type="AlphaFoldDB" id="A0A179SZC3"/>
<keyword evidence="1" id="KW-0547">Nucleotide-binding</keyword>
<keyword evidence="2 4" id="KW-0067">ATP-binding</keyword>
<dbReference type="PANTHER" id="PTHR42855">
    <property type="entry name" value="ABC TRANSPORTER ATP-BINDING SUBUNIT"/>
    <property type="match status" value="1"/>
</dbReference>
<gene>
    <name evidence="4" type="ORF">A6K24_04120</name>
</gene>
<evidence type="ECO:0000256" key="1">
    <source>
        <dbReference type="ARBA" id="ARBA00022741"/>
    </source>
</evidence>
<organism evidence="4 5">
    <name type="scientific">Metabacillus litoralis</name>
    <dbReference type="NCBI Taxonomy" id="152268"/>
    <lineage>
        <taxon>Bacteria</taxon>
        <taxon>Bacillati</taxon>
        <taxon>Bacillota</taxon>
        <taxon>Bacilli</taxon>
        <taxon>Bacillales</taxon>
        <taxon>Bacillaceae</taxon>
        <taxon>Metabacillus</taxon>
    </lineage>
</organism>
<feature type="domain" description="ABC transporter" evidence="3">
    <location>
        <begin position="300"/>
        <end position="512"/>
    </location>
</feature>
<dbReference type="NCBIfam" id="NF000355">
    <property type="entry name" value="ribo_prot_ABC_F"/>
    <property type="match status" value="1"/>
</dbReference>
<dbReference type="InterPro" id="IPR032781">
    <property type="entry name" value="ABC_tran_Xtn"/>
</dbReference>
<dbReference type="CDD" id="cd03221">
    <property type="entry name" value="ABCF_EF-3"/>
    <property type="match status" value="2"/>
</dbReference>
<dbReference type="RefSeq" id="WP_066331056.1">
    <property type="nucleotide sequence ID" value="NZ_LWSG01000012.1"/>
</dbReference>
<dbReference type="InterPro" id="IPR027417">
    <property type="entry name" value="P-loop_NTPase"/>
</dbReference>
<name>A0A179SZC3_9BACI</name>
<sequence>MFILQARNLKKHFGEKPVLEDLTFDLNKNDRIGLVGANGAGKTTLANLIYGDIEPDQGTINRNPQMRIGYLLQSVDYTVNDDNQLSAEFLERASELGLKKVHSWQEERFSHLSGGEKLKIALAQIWATNPDILILDEPTNHLDFQGVNWLMNQLQEFNGTVILISHDRYFLDKTITKVFELDLGKLTIYNGNYSTYRIEKQKRYEDQLHQYDVQQKYKARVEGQMAQLQQWAGKAHRTMRDQEGFKEYHGVKAKKLDNAINSKMKRLNQELEKNKVDKPIEEKKVHFQFEASKKRGKRIVEAKSLSKTFSNRMLFKESHFYVNHGERIGIIGPNGSGKTTLLNMLLGNETITSGELSISASLNIAYLSQDVADMPISQTAIEALNLSEKDKLFQARTTLANMGMKADKLTQPIGTLSLGERTRIKLTNMLLCENDLLILDEPTNHLDLASREQLEETISKFPGTILIVSHDYYFINKLCNKLLVIEDRKIKRLEMNLEQYELKKKQQITPDKQLLEEELLRVNTEISAVLGELSLLSPESEKYKELDASFLSLTKNKQDLMNRLGN</sequence>
<reference evidence="5" key="1">
    <citation type="submission" date="2016-04" db="EMBL/GenBank/DDBJ databases">
        <authorList>
            <person name="Lyu Z."/>
            <person name="Lyu W."/>
        </authorList>
    </citation>
    <scope>NUCLEOTIDE SEQUENCE [LARGE SCALE GENOMIC DNA]</scope>
    <source>
        <strain evidence="5">C44</strain>
    </source>
</reference>
<evidence type="ECO:0000259" key="3">
    <source>
        <dbReference type="PROSITE" id="PS50893"/>
    </source>
</evidence>
<dbReference type="PANTHER" id="PTHR42855:SF2">
    <property type="entry name" value="DRUG RESISTANCE ABC TRANSPORTER,ATP-BINDING PROTEIN"/>
    <property type="match status" value="1"/>
</dbReference>
<dbReference type="STRING" id="152268.A6K24_04120"/>
<dbReference type="InterPro" id="IPR003593">
    <property type="entry name" value="AAA+_ATPase"/>
</dbReference>
<dbReference type="OrthoDB" id="9760950at2"/>
<dbReference type="Proteomes" id="UP000078534">
    <property type="component" value="Unassembled WGS sequence"/>
</dbReference>
<dbReference type="SMART" id="SM00382">
    <property type="entry name" value="AAA"/>
    <property type="match status" value="2"/>
</dbReference>
<evidence type="ECO:0000313" key="4">
    <source>
        <dbReference type="EMBL" id="OAS86704.1"/>
    </source>
</evidence>
<dbReference type="InterPro" id="IPR003439">
    <property type="entry name" value="ABC_transporter-like_ATP-bd"/>
</dbReference>
<dbReference type="Gene3D" id="3.40.50.300">
    <property type="entry name" value="P-loop containing nucleotide triphosphate hydrolases"/>
    <property type="match status" value="2"/>
</dbReference>
<dbReference type="GO" id="GO:0005524">
    <property type="term" value="F:ATP binding"/>
    <property type="evidence" value="ECO:0007669"/>
    <property type="project" value="UniProtKB-KW"/>
</dbReference>
<accession>A0A179SZC3</accession>
<dbReference type="Pfam" id="PF12848">
    <property type="entry name" value="ABC_tran_Xtn"/>
    <property type="match status" value="1"/>
</dbReference>
<dbReference type="EMBL" id="LWSG01000012">
    <property type="protein sequence ID" value="OAS86704.1"/>
    <property type="molecule type" value="Genomic_DNA"/>
</dbReference>
<dbReference type="SUPFAM" id="SSF52540">
    <property type="entry name" value="P-loop containing nucleoside triphosphate hydrolases"/>
    <property type="match status" value="2"/>
</dbReference>
<keyword evidence="5" id="KW-1185">Reference proteome</keyword>
<comment type="caution">
    <text evidence="4">The sequence shown here is derived from an EMBL/GenBank/DDBJ whole genome shotgun (WGS) entry which is preliminary data.</text>
</comment>
<feature type="domain" description="ABC transporter" evidence="3">
    <location>
        <begin position="4"/>
        <end position="208"/>
    </location>
</feature>
<dbReference type="PROSITE" id="PS50893">
    <property type="entry name" value="ABC_TRANSPORTER_2"/>
    <property type="match status" value="2"/>
</dbReference>
<evidence type="ECO:0000313" key="5">
    <source>
        <dbReference type="Proteomes" id="UP000078534"/>
    </source>
</evidence>